<dbReference type="InterPro" id="IPR050438">
    <property type="entry name" value="LMW_PTPase"/>
</dbReference>
<dbReference type="SUPFAM" id="SSF52788">
    <property type="entry name" value="Phosphotyrosine protein phosphatases I"/>
    <property type="match status" value="1"/>
</dbReference>
<dbReference type="InterPro" id="IPR023485">
    <property type="entry name" value="Ptyr_pPase"/>
</dbReference>
<dbReference type="GO" id="GO:0004725">
    <property type="term" value="F:protein tyrosine phosphatase activity"/>
    <property type="evidence" value="ECO:0007669"/>
    <property type="project" value="InterPro"/>
</dbReference>
<evidence type="ECO:0000256" key="3">
    <source>
        <dbReference type="ARBA" id="ARBA00022912"/>
    </source>
</evidence>
<dbReference type="InterPro" id="IPR017867">
    <property type="entry name" value="Tyr_phospatase_low_mol_wt"/>
</dbReference>
<keyword evidence="2" id="KW-0378">Hydrolase</keyword>
<evidence type="ECO:0000313" key="6">
    <source>
        <dbReference type="EMBL" id="KJD45574.1"/>
    </source>
</evidence>
<dbReference type="Pfam" id="PF01451">
    <property type="entry name" value="LMWPc"/>
    <property type="match status" value="1"/>
</dbReference>
<dbReference type="PATRIC" id="fig|159743.3.peg.2509"/>
<evidence type="ECO:0000313" key="7">
    <source>
        <dbReference type="Proteomes" id="UP000032534"/>
    </source>
</evidence>
<evidence type="ECO:0000256" key="1">
    <source>
        <dbReference type="ARBA" id="ARBA00011063"/>
    </source>
</evidence>
<comment type="caution">
    <text evidence="6">The sequence shown here is derived from an EMBL/GenBank/DDBJ whole genome shotgun (WGS) entry which is preliminary data.</text>
</comment>
<comment type="similarity">
    <text evidence="1">Belongs to the low molecular weight phosphotyrosine protein phosphatase family.</text>
</comment>
<evidence type="ECO:0000256" key="2">
    <source>
        <dbReference type="ARBA" id="ARBA00022801"/>
    </source>
</evidence>
<dbReference type="OrthoDB" id="9784339at2"/>
<reference evidence="6 7" key="1">
    <citation type="submission" date="2014-11" db="EMBL/GenBank/DDBJ databases">
        <title>Draft Genome Sequences of Paenibacillus polymyxa NRRL B-30509 and Paenibacillus terrae NRRL B-30644, Strains from a Poultry Environment that Produce Tridecaptin A and Paenicidins.</title>
        <authorList>
            <person name="van Belkum M.J."/>
            <person name="Lohans C.T."/>
            <person name="Vederas J.C."/>
        </authorList>
    </citation>
    <scope>NUCLEOTIDE SEQUENCE [LARGE SCALE GENOMIC DNA]</scope>
    <source>
        <strain evidence="6 7">NRRL B-30644</strain>
    </source>
</reference>
<dbReference type="Proteomes" id="UP000032534">
    <property type="component" value="Unassembled WGS sequence"/>
</dbReference>
<dbReference type="SMART" id="SM00226">
    <property type="entry name" value="LMWPc"/>
    <property type="match status" value="1"/>
</dbReference>
<sequence length="194" mass="21532">MKHILFVCTGNTCRSPMAEGMLRKLSAEHGLGLEVRSAGVAAMEGTPISRHAEAVLRDHNISDQITSTPLNGGLAEWAHLILTLTQGHKQHVIQRFPQTVGKVFTLKEYVEDRDSVLNDVQELDGLYASQQLMGSLGQELSARERERMIELRQRIPGFDISDPFGGSREDYDVTAAEIRTALHKLVDKLKALSE</sequence>
<feature type="active site" description="Nucleophile" evidence="4">
    <location>
        <position position="8"/>
    </location>
</feature>
<dbReference type="CDD" id="cd16344">
    <property type="entry name" value="LMWPAP"/>
    <property type="match status" value="1"/>
</dbReference>
<feature type="active site" evidence="4">
    <location>
        <position position="14"/>
    </location>
</feature>
<keyword evidence="3" id="KW-0904">Protein phosphatase</keyword>
<dbReference type="PANTHER" id="PTHR11717:SF31">
    <property type="entry name" value="LOW MOLECULAR WEIGHT PROTEIN-TYROSINE-PHOSPHATASE ETP-RELATED"/>
    <property type="match status" value="1"/>
</dbReference>
<evidence type="ECO:0000259" key="5">
    <source>
        <dbReference type="SMART" id="SM00226"/>
    </source>
</evidence>
<dbReference type="PRINTS" id="PR00719">
    <property type="entry name" value="LMWPTPASE"/>
</dbReference>
<dbReference type="RefSeq" id="WP_044646216.1">
    <property type="nucleotide sequence ID" value="NZ_JTHP01000018.1"/>
</dbReference>
<proteinExistence type="inferred from homology"/>
<dbReference type="AlphaFoldDB" id="A0A0D7X2V0"/>
<gene>
    <name evidence="6" type="ORF">QD47_11255</name>
</gene>
<dbReference type="InterPro" id="IPR036196">
    <property type="entry name" value="Ptyr_pPase_sf"/>
</dbReference>
<dbReference type="PANTHER" id="PTHR11717">
    <property type="entry name" value="LOW MOLECULAR WEIGHT PROTEIN TYROSINE PHOSPHATASE"/>
    <property type="match status" value="1"/>
</dbReference>
<accession>A0A0D7X2V0</accession>
<name>A0A0D7X2V0_9BACL</name>
<dbReference type="EMBL" id="JTHP01000018">
    <property type="protein sequence ID" value="KJD45574.1"/>
    <property type="molecule type" value="Genomic_DNA"/>
</dbReference>
<feature type="domain" description="Phosphotyrosine protein phosphatase I" evidence="5">
    <location>
        <begin position="2"/>
        <end position="188"/>
    </location>
</feature>
<organism evidence="6 7">
    <name type="scientific">Paenibacillus terrae</name>
    <dbReference type="NCBI Taxonomy" id="159743"/>
    <lineage>
        <taxon>Bacteria</taxon>
        <taxon>Bacillati</taxon>
        <taxon>Bacillota</taxon>
        <taxon>Bacilli</taxon>
        <taxon>Bacillales</taxon>
        <taxon>Paenibacillaceae</taxon>
        <taxon>Paenibacillus</taxon>
    </lineage>
</organism>
<keyword evidence="7" id="KW-1185">Reference proteome</keyword>
<dbReference type="Gene3D" id="3.40.50.2300">
    <property type="match status" value="1"/>
</dbReference>
<protein>
    <submittedName>
        <fullName evidence="6">Protein tyrosine phosphatase</fullName>
    </submittedName>
</protein>
<evidence type="ECO:0000256" key="4">
    <source>
        <dbReference type="PIRSR" id="PIRSR617867-1"/>
    </source>
</evidence>